<feature type="region of interest" description="Disordered" evidence="1">
    <location>
        <begin position="550"/>
        <end position="579"/>
    </location>
</feature>
<dbReference type="RefSeq" id="WP_108954145.1">
    <property type="nucleotide sequence ID" value="NZ_BEVZ01000004.1"/>
</dbReference>
<name>A0ABV2YPX0_9ACTN</name>
<dbReference type="InterPro" id="IPR051448">
    <property type="entry name" value="CdaR-like_regulators"/>
</dbReference>
<evidence type="ECO:0000259" key="2">
    <source>
        <dbReference type="Pfam" id="PF07905"/>
    </source>
</evidence>
<comment type="caution">
    <text evidence="4">The sequence shown here is derived from an EMBL/GenBank/DDBJ whole genome shotgun (WGS) entry which is preliminary data.</text>
</comment>
<feature type="region of interest" description="Disordered" evidence="1">
    <location>
        <begin position="197"/>
        <end position="272"/>
    </location>
</feature>
<sequence>MPPTLASLLHHSALHLTLRAGEGTPLDVPVRWAHVSELPDPVPYMEGGELLLTTALKVDAEDPAEAGGYVRRLAAAGVVGLGFGVGVNYDEVPEALVEAAAEHGLPLLEVPRSTPFLAISKAVSAAIAADQYRAVTAGFAAQRELTRRALSDGPEGLLAALAAQVDGWAALYDAAGAVVAVAPDWAERRAARLTPDVQRLRDRQSPATAVIAGQRDEEGAERSGAAAGGGTAHQERPRGGGRGRDRSGADDTGEDRVELHTLGSGRRPRSALAVGTAAPLGTAERYAVHSAIALLTLTTERSRSLHEAEQRIGAAVLHMLLSGEAEHARTVAGDLYGGLLDAPLRVVVAECRGEELAGALEAAAAWAGEPVLVVPEEEQGRLVVLAADGGAALAACAEQAAALEGAAERGGSTAAIGVSAPAGPTSVASAYKQAVQALAVARRRGRVLVEHEHLAAGSVLPLLADDAVRAFAEGRLRALRDHDATGRGDLVASLRAWLSRHGQWDAAAADLGVHRHTLRYRMRRVEEILGSSLDDPDVRMELWLALKATGNGNSAGNGNGDGTGPSRGTGRRPADTGDA</sequence>
<dbReference type="PANTHER" id="PTHR33744">
    <property type="entry name" value="CARBOHYDRATE DIACID REGULATOR"/>
    <property type="match status" value="1"/>
</dbReference>
<dbReference type="InterPro" id="IPR042070">
    <property type="entry name" value="PucR_C-HTH_sf"/>
</dbReference>
<protein>
    <submittedName>
        <fullName evidence="4">PucR family transcriptional regulator</fullName>
    </submittedName>
</protein>
<organism evidence="4 5">
    <name type="scientific">Streptomyces fragilis</name>
    <dbReference type="NCBI Taxonomy" id="67301"/>
    <lineage>
        <taxon>Bacteria</taxon>
        <taxon>Bacillati</taxon>
        <taxon>Actinomycetota</taxon>
        <taxon>Actinomycetes</taxon>
        <taxon>Kitasatosporales</taxon>
        <taxon>Streptomycetaceae</taxon>
        <taxon>Streptomyces</taxon>
    </lineage>
</organism>
<feature type="domain" description="PucR C-terminal helix-turn-helix" evidence="3">
    <location>
        <begin position="490"/>
        <end position="548"/>
    </location>
</feature>
<accession>A0ABV2YPX0</accession>
<dbReference type="InterPro" id="IPR025736">
    <property type="entry name" value="PucR_C-HTH_dom"/>
</dbReference>
<evidence type="ECO:0000259" key="3">
    <source>
        <dbReference type="Pfam" id="PF13556"/>
    </source>
</evidence>
<dbReference type="Pfam" id="PF07905">
    <property type="entry name" value="PucR"/>
    <property type="match status" value="1"/>
</dbReference>
<dbReference type="Proteomes" id="UP001550850">
    <property type="component" value="Unassembled WGS sequence"/>
</dbReference>
<feature type="compositionally biased region" description="Gly residues" evidence="1">
    <location>
        <begin position="553"/>
        <end position="567"/>
    </location>
</feature>
<dbReference type="PANTHER" id="PTHR33744:SF1">
    <property type="entry name" value="DNA-BINDING TRANSCRIPTIONAL ACTIVATOR ADER"/>
    <property type="match status" value="1"/>
</dbReference>
<dbReference type="Pfam" id="PF13556">
    <property type="entry name" value="HTH_30"/>
    <property type="match status" value="1"/>
</dbReference>
<evidence type="ECO:0000313" key="5">
    <source>
        <dbReference type="Proteomes" id="UP001550850"/>
    </source>
</evidence>
<feature type="domain" description="Purine catabolism PurC-like" evidence="2">
    <location>
        <begin position="8"/>
        <end position="127"/>
    </location>
</feature>
<reference evidence="4 5" key="1">
    <citation type="submission" date="2024-06" db="EMBL/GenBank/DDBJ databases">
        <title>The Natural Products Discovery Center: Release of the First 8490 Sequenced Strains for Exploring Actinobacteria Biosynthetic Diversity.</title>
        <authorList>
            <person name="Kalkreuter E."/>
            <person name="Kautsar S.A."/>
            <person name="Yang D."/>
            <person name="Bader C.D."/>
            <person name="Teijaro C.N."/>
            <person name="Fluegel L."/>
            <person name="Davis C.M."/>
            <person name="Simpson J.R."/>
            <person name="Lauterbach L."/>
            <person name="Steele A.D."/>
            <person name="Gui C."/>
            <person name="Meng S."/>
            <person name="Li G."/>
            <person name="Viehrig K."/>
            <person name="Ye F."/>
            <person name="Su P."/>
            <person name="Kiefer A.F."/>
            <person name="Nichols A."/>
            <person name="Cepeda A.J."/>
            <person name="Yan W."/>
            <person name="Fan B."/>
            <person name="Jiang Y."/>
            <person name="Adhikari A."/>
            <person name="Zheng C.-J."/>
            <person name="Schuster L."/>
            <person name="Cowan T.M."/>
            <person name="Smanski M.J."/>
            <person name="Chevrette M.G."/>
            <person name="De Carvalho L.P.S."/>
            <person name="Shen B."/>
        </authorList>
    </citation>
    <scope>NUCLEOTIDE SEQUENCE [LARGE SCALE GENOMIC DNA]</scope>
    <source>
        <strain evidence="4 5">NPDC038104</strain>
    </source>
</reference>
<evidence type="ECO:0000256" key="1">
    <source>
        <dbReference type="SAM" id="MobiDB-lite"/>
    </source>
</evidence>
<gene>
    <name evidence="4" type="ORF">AB0E65_26720</name>
</gene>
<dbReference type="InterPro" id="IPR012914">
    <property type="entry name" value="PucR_dom"/>
</dbReference>
<proteinExistence type="predicted"/>
<evidence type="ECO:0000313" key="4">
    <source>
        <dbReference type="EMBL" id="MEU3557775.1"/>
    </source>
</evidence>
<dbReference type="EMBL" id="JBEZUR010000069">
    <property type="protein sequence ID" value="MEU3557775.1"/>
    <property type="molecule type" value="Genomic_DNA"/>
</dbReference>
<dbReference type="Gene3D" id="1.10.10.2840">
    <property type="entry name" value="PucR C-terminal helix-turn-helix domain"/>
    <property type="match status" value="1"/>
</dbReference>
<keyword evidence="5" id="KW-1185">Reference proteome</keyword>
<feature type="compositionally biased region" description="Basic and acidic residues" evidence="1">
    <location>
        <begin position="233"/>
        <end position="259"/>
    </location>
</feature>